<dbReference type="PROSITE" id="PS51419">
    <property type="entry name" value="RAB"/>
    <property type="match status" value="1"/>
</dbReference>
<dbReference type="Proteomes" id="UP001497497">
    <property type="component" value="Unassembled WGS sequence"/>
</dbReference>
<dbReference type="PANTHER" id="PTHR45704">
    <property type="entry name" value="RAS-LIKE FAMILY MEMBER 11"/>
    <property type="match status" value="1"/>
</dbReference>
<dbReference type="PRINTS" id="PR00449">
    <property type="entry name" value="RASTRNSFRMNG"/>
</dbReference>
<dbReference type="InterPro" id="IPR001806">
    <property type="entry name" value="Small_GTPase"/>
</dbReference>
<evidence type="ECO:0000256" key="2">
    <source>
        <dbReference type="ARBA" id="ARBA00011984"/>
    </source>
</evidence>
<dbReference type="GO" id="GO:0005525">
    <property type="term" value="F:GTP binding"/>
    <property type="evidence" value="ECO:0007669"/>
    <property type="project" value="InterPro"/>
</dbReference>
<dbReference type="AlphaFoldDB" id="A0AAV2H779"/>
<evidence type="ECO:0000313" key="7">
    <source>
        <dbReference type="Proteomes" id="UP001497497"/>
    </source>
</evidence>
<dbReference type="EC" id="3.6.5.2" evidence="2"/>
<dbReference type="SMART" id="SM00173">
    <property type="entry name" value="RAS"/>
    <property type="match status" value="1"/>
</dbReference>
<dbReference type="SMART" id="SM00174">
    <property type="entry name" value="RHO"/>
    <property type="match status" value="1"/>
</dbReference>
<dbReference type="Gene3D" id="3.40.50.300">
    <property type="entry name" value="P-loop containing nucleotide triphosphate hydrolases"/>
    <property type="match status" value="1"/>
</dbReference>
<feature type="compositionally biased region" description="Basic residues" evidence="5">
    <location>
        <begin position="230"/>
        <end position="243"/>
    </location>
</feature>
<comment type="similarity">
    <text evidence="1">Belongs to the small GTPase superfamily. Ras family.</text>
</comment>
<comment type="catalytic activity">
    <reaction evidence="4">
        <text>GTP + H2O = GDP + phosphate + H(+)</text>
        <dbReference type="Rhea" id="RHEA:19669"/>
        <dbReference type="ChEBI" id="CHEBI:15377"/>
        <dbReference type="ChEBI" id="CHEBI:15378"/>
        <dbReference type="ChEBI" id="CHEBI:37565"/>
        <dbReference type="ChEBI" id="CHEBI:43474"/>
        <dbReference type="ChEBI" id="CHEBI:58189"/>
        <dbReference type="EC" id="3.6.5.2"/>
    </reaction>
</comment>
<organism evidence="6 7">
    <name type="scientific">Lymnaea stagnalis</name>
    <name type="common">Great pond snail</name>
    <name type="synonym">Helix stagnalis</name>
    <dbReference type="NCBI Taxonomy" id="6523"/>
    <lineage>
        <taxon>Eukaryota</taxon>
        <taxon>Metazoa</taxon>
        <taxon>Spiralia</taxon>
        <taxon>Lophotrochozoa</taxon>
        <taxon>Mollusca</taxon>
        <taxon>Gastropoda</taxon>
        <taxon>Heterobranchia</taxon>
        <taxon>Euthyneura</taxon>
        <taxon>Panpulmonata</taxon>
        <taxon>Hygrophila</taxon>
        <taxon>Lymnaeoidea</taxon>
        <taxon>Lymnaeidae</taxon>
        <taxon>Lymnaea</taxon>
    </lineage>
</organism>
<name>A0AAV2H779_LYMST</name>
<keyword evidence="3" id="KW-0378">Hydrolase</keyword>
<dbReference type="InterPro" id="IPR027417">
    <property type="entry name" value="P-loop_NTPase"/>
</dbReference>
<evidence type="ECO:0000256" key="1">
    <source>
        <dbReference type="ARBA" id="ARBA00008344"/>
    </source>
</evidence>
<dbReference type="GO" id="GO:0003925">
    <property type="term" value="F:G protein activity"/>
    <property type="evidence" value="ECO:0007669"/>
    <property type="project" value="UniProtKB-EC"/>
</dbReference>
<keyword evidence="7" id="KW-1185">Reference proteome</keyword>
<accession>A0AAV2H779</accession>
<dbReference type="EMBL" id="CAXITT010000051">
    <property type="protein sequence ID" value="CAL1529561.1"/>
    <property type="molecule type" value="Genomic_DNA"/>
</dbReference>
<comment type="caution">
    <text evidence="6">The sequence shown here is derived from an EMBL/GenBank/DDBJ whole genome shotgun (WGS) entry which is preliminary data.</text>
</comment>
<dbReference type="SMART" id="SM00175">
    <property type="entry name" value="RAB"/>
    <property type="match status" value="1"/>
</dbReference>
<dbReference type="InterPro" id="IPR051065">
    <property type="entry name" value="Ras-related_GTPase"/>
</dbReference>
<sequence>MTLWCGSARGRERLRSESDSTVYDEEYKIVVVGAKDVGKTAICQVYVGGREEENHCDRLVIQKNAKVRRAEFCTWDTVDGQTCCMRLSELRMPLKVSTQNGNDDPIVKSLTQRADGFLLLYSVTDTDSFWATSGYYDVIMELRNRMDTPLVFIANKTDCAKQQVVTSSKGRDAAFDIGASFYETSVRSDPEGVKYVFHDVIRQVRSVRSHVRSQEQSCTRVRGLIHRLSLKSKRKRSKSRSRQKLTSSEQPVDKN</sequence>
<reference evidence="6 7" key="1">
    <citation type="submission" date="2024-04" db="EMBL/GenBank/DDBJ databases">
        <authorList>
            <consortium name="Genoscope - CEA"/>
            <person name="William W."/>
        </authorList>
    </citation>
    <scope>NUCLEOTIDE SEQUENCE [LARGE SCALE GENOMIC DNA]</scope>
</reference>
<protein>
    <recommendedName>
        <fullName evidence="2">small monomeric GTPase</fullName>
        <ecNumber evidence="2">3.6.5.2</ecNumber>
    </recommendedName>
</protein>
<feature type="region of interest" description="Disordered" evidence="5">
    <location>
        <begin position="230"/>
        <end position="255"/>
    </location>
</feature>
<dbReference type="SUPFAM" id="SSF52540">
    <property type="entry name" value="P-loop containing nucleoside triphosphate hydrolases"/>
    <property type="match status" value="1"/>
</dbReference>
<dbReference type="PROSITE" id="PS51421">
    <property type="entry name" value="RAS"/>
    <property type="match status" value="1"/>
</dbReference>
<gene>
    <name evidence="6" type="ORF">GSLYS_00003716001</name>
</gene>
<evidence type="ECO:0000313" key="6">
    <source>
        <dbReference type="EMBL" id="CAL1529561.1"/>
    </source>
</evidence>
<proteinExistence type="inferred from homology"/>
<evidence type="ECO:0000256" key="3">
    <source>
        <dbReference type="ARBA" id="ARBA00022801"/>
    </source>
</evidence>
<evidence type="ECO:0000256" key="4">
    <source>
        <dbReference type="ARBA" id="ARBA00048098"/>
    </source>
</evidence>
<dbReference type="Pfam" id="PF00071">
    <property type="entry name" value="Ras"/>
    <property type="match status" value="1"/>
</dbReference>
<evidence type="ECO:0000256" key="5">
    <source>
        <dbReference type="SAM" id="MobiDB-lite"/>
    </source>
</evidence>